<dbReference type="Pfam" id="PF04235">
    <property type="entry name" value="DUF418"/>
    <property type="match status" value="1"/>
</dbReference>
<organism evidence="3 4">
    <name type="scientific">Aquimarina atlantica</name>
    <dbReference type="NCBI Taxonomy" id="1317122"/>
    <lineage>
        <taxon>Bacteria</taxon>
        <taxon>Pseudomonadati</taxon>
        <taxon>Bacteroidota</taxon>
        <taxon>Flavobacteriia</taxon>
        <taxon>Flavobacteriales</taxon>
        <taxon>Flavobacteriaceae</taxon>
        <taxon>Aquimarina</taxon>
    </lineage>
</organism>
<evidence type="ECO:0000313" key="4">
    <source>
        <dbReference type="Proteomes" id="UP000023541"/>
    </source>
</evidence>
<keyword evidence="1" id="KW-0472">Membrane</keyword>
<feature type="transmembrane region" description="Helical" evidence="1">
    <location>
        <begin position="43"/>
        <end position="61"/>
    </location>
</feature>
<dbReference type="STRING" id="1317122.ATO12_23155"/>
<dbReference type="InterPro" id="IPR007349">
    <property type="entry name" value="DUF418"/>
</dbReference>
<feature type="transmembrane region" description="Helical" evidence="1">
    <location>
        <begin position="317"/>
        <end position="338"/>
    </location>
</feature>
<keyword evidence="4" id="KW-1185">Reference proteome</keyword>
<evidence type="ECO:0000259" key="2">
    <source>
        <dbReference type="Pfam" id="PF04235"/>
    </source>
</evidence>
<dbReference type="eggNOG" id="COG2311">
    <property type="taxonomic scope" value="Bacteria"/>
</dbReference>
<dbReference type="PANTHER" id="PTHR30590">
    <property type="entry name" value="INNER MEMBRANE PROTEIN"/>
    <property type="match status" value="1"/>
</dbReference>
<dbReference type="PANTHER" id="PTHR30590:SF2">
    <property type="entry name" value="INNER MEMBRANE PROTEIN"/>
    <property type="match status" value="1"/>
</dbReference>
<dbReference type="OrthoDB" id="9807744at2"/>
<feature type="transmembrane region" description="Helical" evidence="1">
    <location>
        <begin position="119"/>
        <end position="140"/>
    </location>
</feature>
<feature type="transmembrane region" description="Helical" evidence="1">
    <location>
        <begin position="81"/>
        <end position="107"/>
    </location>
</feature>
<keyword evidence="1" id="KW-1133">Transmembrane helix</keyword>
<proteinExistence type="predicted"/>
<dbReference type="AlphaFoldDB" id="A0A023BQY6"/>
<sequence length="430" mass="49377">MKNKGICPYYSIVSRNLVRIKKKIRMSSIKPTVRLERLQVVDALRGFALFGILFANLYSFIGYNTYNPNEILALPVLDKVMLFFIDWFVEGKFYSIFSILFGVGFALQADRFSSANENFTTFWFRRMIVLCCFGLIHMYFIWNGDILTLYAILGLLLPMFLNCSNKTLLTWILILLTLPLLFYAIVYMTSDASFWGSMRQISENLKIRWGFADLSLLQMRTSDQPTEVCAINVLKAIPRPMSYLMTGRYFHVLGLFLIGLLLARYWIPKIKNKDITVPKIAIWYGIIGLIFSFAYAITKLVMGSGYELSTLGIVQVVVYNIGSTSLALGIAMIFVYLWASGRAKSVFKNLAILGRMALTNYIFQNIIAVLLFFGYGFALMRKVPFAYLPLFAFGILLIQWLYSSVWLSRFKQGPLESIWRKLTYHSSKPN</sequence>
<protein>
    <recommendedName>
        <fullName evidence="2">DUF418 domain-containing protein</fullName>
    </recommendedName>
</protein>
<feature type="domain" description="DUF418" evidence="2">
    <location>
        <begin position="283"/>
        <end position="424"/>
    </location>
</feature>
<gene>
    <name evidence="3" type="ORF">ATO12_23155</name>
</gene>
<feature type="transmembrane region" description="Helical" evidence="1">
    <location>
        <begin position="146"/>
        <end position="161"/>
    </location>
</feature>
<name>A0A023BQY6_9FLAO</name>
<comment type="caution">
    <text evidence="3">The sequence shown here is derived from an EMBL/GenBank/DDBJ whole genome shotgun (WGS) entry which is preliminary data.</text>
</comment>
<feature type="transmembrane region" description="Helical" evidence="1">
    <location>
        <begin position="384"/>
        <end position="402"/>
    </location>
</feature>
<evidence type="ECO:0000313" key="3">
    <source>
        <dbReference type="EMBL" id="EZH72354.1"/>
    </source>
</evidence>
<dbReference type="Proteomes" id="UP000023541">
    <property type="component" value="Unassembled WGS sequence"/>
</dbReference>
<keyword evidence="1" id="KW-0812">Transmembrane</keyword>
<accession>A0A023BQY6</accession>
<evidence type="ECO:0000256" key="1">
    <source>
        <dbReference type="SAM" id="Phobius"/>
    </source>
</evidence>
<reference evidence="3 4" key="1">
    <citation type="submission" date="2014-04" db="EMBL/GenBank/DDBJ databases">
        <title>Aquimarina sp. 22II-S11-z7 Genome Sequencing.</title>
        <authorList>
            <person name="Lai Q."/>
        </authorList>
    </citation>
    <scope>NUCLEOTIDE SEQUENCE [LARGE SCALE GENOMIC DNA]</scope>
    <source>
        <strain evidence="3 4">22II-S11-z7</strain>
    </source>
</reference>
<feature type="transmembrane region" description="Helical" evidence="1">
    <location>
        <begin position="249"/>
        <end position="267"/>
    </location>
</feature>
<dbReference type="InterPro" id="IPR052529">
    <property type="entry name" value="Bact_Transport_Assoc"/>
</dbReference>
<dbReference type="EMBL" id="AQRA01000008">
    <property type="protein sequence ID" value="EZH72354.1"/>
    <property type="molecule type" value="Genomic_DNA"/>
</dbReference>
<feature type="transmembrane region" description="Helical" evidence="1">
    <location>
        <begin position="358"/>
        <end position="378"/>
    </location>
</feature>
<feature type="transmembrane region" description="Helical" evidence="1">
    <location>
        <begin position="279"/>
        <end position="297"/>
    </location>
</feature>
<feature type="transmembrane region" description="Helical" evidence="1">
    <location>
        <begin position="168"/>
        <end position="188"/>
    </location>
</feature>